<feature type="transmembrane region" description="Helical" evidence="1">
    <location>
        <begin position="16"/>
        <end position="34"/>
    </location>
</feature>
<dbReference type="EMBL" id="UOFG01000274">
    <property type="protein sequence ID" value="VAW66447.1"/>
    <property type="molecule type" value="Genomic_DNA"/>
</dbReference>
<dbReference type="Pfam" id="PF23357">
    <property type="entry name" value="DUF7088"/>
    <property type="match status" value="1"/>
</dbReference>
<feature type="domain" description="ABC-type uncharacterised transport system" evidence="2">
    <location>
        <begin position="153"/>
        <end position="392"/>
    </location>
</feature>
<evidence type="ECO:0000256" key="1">
    <source>
        <dbReference type="SAM" id="Phobius"/>
    </source>
</evidence>
<dbReference type="AlphaFoldDB" id="A0A3B0XT37"/>
<proteinExistence type="predicted"/>
<dbReference type="InterPro" id="IPR029062">
    <property type="entry name" value="Class_I_gatase-like"/>
</dbReference>
<keyword evidence="1" id="KW-0472">Membrane</keyword>
<gene>
    <name evidence="4" type="ORF">MNBD_GAMMA11-3468</name>
</gene>
<reference evidence="4" key="1">
    <citation type="submission" date="2018-06" db="EMBL/GenBank/DDBJ databases">
        <authorList>
            <person name="Zhirakovskaya E."/>
        </authorList>
    </citation>
    <scope>NUCLEOTIDE SEQUENCE</scope>
</reference>
<dbReference type="InterPro" id="IPR055396">
    <property type="entry name" value="DUF7088"/>
</dbReference>
<evidence type="ECO:0000259" key="3">
    <source>
        <dbReference type="Pfam" id="PF23357"/>
    </source>
</evidence>
<keyword evidence="1" id="KW-0812">Transmembrane</keyword>
<protein>
    <submittedName>
        <fullName evidence="4">Gliding motility-associated ABC transporter substrate-binding protein GldG</fullName>
    </submittedName>
</protein>
<dbReference type="InterPro" id="IPR019196">
    <property type="entry name" value="ABC_transp_unknown"/>
</dbReference>
<keyword evidence="1" id="KW-1133">Transmembrane helix</keyword>
<organism evidence="4">
    <name type="scientific">hydrothermal vent metagenome</name>
    <dbReference type="NCBI Taxonomy" id="652676"/>
    <lineage>
        <taxon>unclassified sequences</taxon>
        <taxon>metagenomes</taxon>
        <taxon>ecological metagenomes</taxon>
    </lineage>
</organism>
<dbReference type="Pfam" id="PF09822">
    <property type="entry name" value="ABC_transp_aux"/>
    <property type="match status" value="1"/>
</dbReference>
<dbReference type="PROSITE" id="PS51257">
    <property type="entry name" value="PROKAR_LIPOPROTEIN"/>
    <property type="match status" value="1"/>
</dbReference>
<name>A0A3B0XT37_9ZZZZ</name>
<dbReference type="SUPFAM" id="SSF52317">
    <property type="entry name" value="Class I glutamine amidotransferase-like"/>
    <property type="match status" value="1"/>
</dbReference>
<feature type="transmembrane region" description="Helical" evidence="1">
    <location>
        <begin position="431"/>
        <end position="452"/>
    </location>
</feature>
<evidence type="ECO:0000313" key="4">
    <source>
        <dbReference type="EMBL" id="VAW66447.1"/>
    </source>
</evidence>
<sequence length="458" mass="51773">MKVTTKTRLQYRLQHSLFVLLFLGCIGFTGWLSVEYNIRSDWTAGKRHSLSNDTLQLLKELPDNVSLRSYQPDEPALLQAITEILNRYQNNKANFSFKLINPDIFIQQAKTDNIERYGQTIIEYRGRQERINTLSEENITNALIRLHRNNKTQLLFITQHGERSIKDSSAIGYSQLARRLTDKGLPVNQVNLLQQTITAEHTVLVIGAVNQPLLASEQTKILQYIKEGGNLLWLQDPGVSDSQQEISSALEIEFVNGVIVDNNPEITRMLKLSHPAIIPILEYKRHPITEKMQYFTLFTSALALQSVGNRADAENQWIATDLLITSKNSWAETGDLLLGAEFNNTEDTHGPLVIGIAQQRQIKSATKMSVQRIVVIGDTDFLANNQLGQGANLDFILKTFNWLAEDDRLISIADKDAPDLQLRLSANTASITGIVFLILLPLLLMGSGGFIWRRRRRQ</sequence>
<feature type="domain" description="DUF7088" evidence="3">
    <location>
        <begin position="45"/>
        <end position="112"/>
    </location>
</feature>
<accession>A0A3B0XT37</accession>
<evidence type="ECO:0000259" key="2">
    <source>
        <dbReference type="Pfam" id="PF09822"/>
    </source>
</evidence>